<organism evidence="2 3">
    <name type="scientific">Diplodia intermedia</name>
    <dbReference type="NCBI Taxonomy" id="856260"/>
    <lineage>
        <taxon>Eukaryota</taxon>
        <taxon>Fungi</taxon>
        <taxon>Dikarya</taxon>
        <taxon>Ascomycota</taxon>
        <taxon>Pezizomycotina</taxon>
        <taxon>Dothideomycetes</taxon>
        <taxon>Dothideomycetes incertae sedis</taxon>
        <taxon>Botryosphaeriales</taxon>
        <taxon>Botryosphaeriaceae</taxon>
        <taxon>Diplodia</taxon>
    </lineage>
</organism>
<name>A0ABR3U2D7_9PEZI</name>
<proteinExistence type="predicted"/>
<reference evidence="2 3" key="1">
    <citation type="journal article" date="2023" name="Plant Dis.">
        <title>First Report of Diplodia intermedia Causing Canker and Dieback Diseases on Apple Trees in Canada.</title>
        <authorList>
            <person name="Ellouze W."/>
            <person name="Ilyukhin E."/>
            <person name="Sulman M."/>
            <person name="Ali S."/>
        </authorList>
    </citation>
    <scope>NUCLEOTIDE SEQUENCE [LARGE SCALE GENOMIC DNA]</scope>
    <source>
        <strain evidence="2 3">M45-28</strain>
    </source>
</reference>
<gene>
    <name evidence="2" type="ORF">SLS58_001054</name>
</gene>
<sequence>MLLDLPNELLLEVIYGLDPGSFSQITRVCRTLRSAALGTLPLKHQLEKVPGITDRLCGCGVKKLYKAFKRRTVKNLLHGIEALADVSRFALPASQPLKYGLFMNCSCKTDHLLMATVHTKDASVGVYSIKSQFPILKCILSPTALDLGPEEDIQFEVVKMAFYDSHDRSTTCQCVDRLAVLYRYRLKGNRRGPFVETAAKRSKEILKLVTWTFTDSFDATIEEVRDINTGGSLEPRALAMSDDGSAIISYDINPASAHEYPDPYRVELVQRRSDRYYDSFPPTRAYDTSCNAHGTPTPSEISIIKRRVWFFDPGIPTPRYEIDDYGTVTSIQVPHSHFSFIPRPLTSASFGFPLAVHHKHGLKDPTGEEYCLNSVLQLHIQEDARSRGAYIVKGVHFPDGCQHYNPLQRYSSLDHFAVAELSGLDIDASRSSSLGLIMAVSPRKRRIAIATWNRVQIWVVHPDAFFERQTHSNGCLTSVSGGESSSDNTETNVDDSIFDLIGRAEVEDSYSSSDNSGHNFFHGHVSLKFLQ</sequence>
<keyword evidence="3" id="KW-1185">Reference proteome</keyword>
<comment type="caution">
    <text evidence="2">The sequence shown here is derived from an EMBL/GenBank/DDBJ whole genome shotgun (WGS) entry which is preliminary data.</text>
</comment>
<dbReference type="InterPro" id="IPR001810">
    <property type="entry name" value="F-box_dom"/>
</dbReference>
<evidence type="ECO:0000313" key="2">
    <source>
        <dbReference type="EMBL" id="KAL1650243.1"/>
    </source>
</evidence>
<dbReference type="EMBL" id="JAKEKT020000004">
    <property type="protein sequence ID" value="KAL1650243.1"/>
    <property type="molecule type" value="Genomic_DNA"/>
</dbReference>
<dbReference type="InterPro" id="IPR036047">
    <property type="entry name" value="F-box-like_dom_sf"/>
</dbReference>
<dbReference type="Proteomes" id="UP001521184">
    <property type="component" value="Unassembled WGS sequence"/>
</dbReference>
<protein>
    <recommendedName>
        <fullName evidence="1">F-box domain-containing protein</fullName>
    </recommendedName>
</protein>
<evidence type="ECO:0000259" key="1">
    <source>
        <dbReference type="PROSITE" id="PS50181"/>
    </source>
</evidence>
<dbReference type="PROSITE" id="PS50181">
    <property type="entry name" value="FBOX"/>
    <property type="match status" value="1"/>
</dbReference>
<accession>A0ABR3U2D7</accession>
<evidence type="ECO:0000313" key="3">
    <source>
        <dbReference type="Proteomes" id="UP001521184"/>
    </source>
</evidence>
<dbReference type="SUPFAM" id="SSF81383">
    <property type="entry name" value="F-box domain"/>
    <property type="match status" value="1"/>
</dbReference>
<feature type="domain" description="F-box" evidence="1">
    <location>
        <begin position="1"/>
        <end position="34"/>
    </location>
</feature>